<dbReference type="GO" id="GO:0016301">
    <property type="term" value="F:kinase activity"/>
    <property type="evidence" value="ECO:0007669"/>
    <property type="project" value="UniProtKB-KW"/>
</dbReference>
<evidence type="ECO:0000256" key="2">
    <source>
        <dbReference type="ARBA" id="ARBA00022448"/>
    </source>
</evidence>
<dbReference type="InterPro" id="IPR033887">
    <property type="entry name" value="PTS_IIA_man"/>
</dbReference>
<comment type="subcellular location">
    <subcellularLocation>
        <location evidence="1">Cytoplasm</location>
    </subcellularLocation>
</comment>
<dbReference type="EMBL" id="CP107246">
    <property type="protein sequence ID" value="WIM04699.1"/>
    <property type="molecule type" value="Genomic_DNA"/>
</dbReference>
<dbReference type="InterPro" id="IPR051471">
    <property type="entry name" value="Bacterial_PTS_sugar_comp"/>
</dbReference>
<keyword evidence="6" id="KW-0598">Phosphotransferase system</keyword>
<dbReference type="SUPFAM" id="SSF53062">
    <property type="entry name" value="PTS system fructose IIA component-like"/>
    <property type="match status" value="1"/>
</dbReference>
<keyword evidence="7" id="KW-0418">Kinase</keyword>
<dbReference type="Gene3D" id="3.40.50.510">
    <property type="entry name" value="Phosphotransferase system, mannose-type IIA component"/>
    <property type="match status" value="1"/>
</dbReference>
<dbReference type="GO" id="GO:0016020">
    <property type="term" value="C:membrane"/>
    <property type="evidence" value="ECO:0007669"/>
    <property type="project" value="InterPro"/>
</dbReference>
<dbReference type="Proteomes" id="UP001234916">
    <property type="component" value="Chromosome"/>
</dbReference>
<name>A0AA49FJD3_9PROT</name>
<organism evidence="9">
    <name type="scientific">Candidatus Nitricoxidivorans perseverans</name>
    <dbReference type="NCBI Taxonomy" id="2975601"/>
    <lineage>
        <taxon>Bacteria</taxon>
        <taxon>Pseudomonadati</taxon>
        <taxon>Pseudomonadota</taxon>
        <taxon>Betaproteobacteria</taxon>
        <taxon>Nitrosomonadales</taxon>
        <taxon>Sterolibacteriaceae</taxon>
        <taxon>Candidatus Nitricoxidivorans</taxon>
    </lineage>
</organism>
<dbReference type="GO" id="GO:0009401">
    <property type="term" value="P:phosphoenolpyruvate-dependent sugar phosphotransferase system"/>
    <property type="evidence" value="ECO:0007669"/>
    <property type="project" value="UniProtKB-KW"/>
</dbReference>
<protein>
    <submittedName>
        <fullName evidence="9">PTS fructose transporter subunit IIA</fullName>
    </submittedName>
</protein>
<dbReference type="Pfam" id="PF03610">
    <property type="entry name" value="EIIA-man"/>
    <property type="match status" value="1"/>
</dbReference>
<dbReference type="InterPro" id="IPR036662">
    <property type="entry name" value="PTS_EIIA_man-typ_sf"/>
</dbReference>
<evidence type="ECO:0000256" key="4">
    <source>
        <dbReference type="ARBA" id="ARBA00022597"/>
    </source>
</evidence>
<keyword evidence="3" id="KW-0963">Cytoplasm</keyword>
<dbReference type="CDD" id="cd00006">
    <property type="entry name" value="PTS_IIA_man"/>
    <property type="match status" value="1"/>
</dbReference>
<evidence type="ECO:0000313" key="9">
    <source>
        <dbReference type="EMBL" id="WIM04699.1"/>
    </source>
</evidence>
<proteinExistence type="predicted"/>
<accession>A0AA49FJD3</accession>
<reference evidence="9" key="1">
    <citation type="journal article" date="2023" name="Nat. Microbiol.">
        <title>Enrichment and characterization of a nitric oxide-reducing microbial community in a continuous bioreactor.</title>
        <authorList>
            <person name="Garrido-Amador P."/>
            <person name="Stortenbeker N."/>
            <person name="Wessels H.J.C.T."/>
            <person name="Speth D.R."/>
            <person name="Garcia-Heredia I."/>
            <person name="Kartal B."/>
        </authorList>
    </citation>
    <scope>NUCLEOTIDE SEQUENCE</scope>
    <source>
        <strain evidence="9">MAG1</strain>
    </source>
</reference>
<evidence type="ECO:0000256" key="1">
    <source>
        <dbReference type="ARBA" id="ARBA00004496"/>
    </source>
</evidence>
<evidence type="ECO:0000256" key="3">
    <source>
        <dbReference type="ARBA" id="ARBA00022490"/>
    </source>
</evidence>
<dbReference type="PANTHER" id="PTHR33799">
    <property type="entry name" value="PTS PERMEASE-RELATED-RELATED"/>
    <property type="match status" value="1"/>
</dbReference>
<keyword evidence="4" id="KW-0762">Sugar transport</keyword>
<dbReference type="InterPro" id="IPR004701">
    <property type="entry name" value="PTS_EIIA_man-typ"/>
</dbReference>
<evidence type="ECO:0000256" key="7">
    <source>
        <dbReference type="ARBA" id="ARBA00022777"/>
    </source>
</evidence>
<sequence length="128" mass="13332">MIGLFLITHGTLGESLVQCASHVLGECPLQLAQLGVAPQDDPIDVLPMAELLLLSVDSGEGALVLTDLYGATPANIVMKLLKPGRVEGVAGVSLPMLLRAITYRDRDMTTLVAKAVAGGRDGVLAMNP</sequence>
<dbReference type="PANTHER" id="PTHR33799:SF1">
    <property type="entry name" value="PTS SYSTEM MANNOSE-SPECIFIC EIIAB COMPONENT-RELATED"/>
    <property type="match status" value="1"/>
</dbReference>
<evidence type="ECO:0000256" key="6">
    <source>
        <dbReference type="ARBA" id="ARBA00022683"/>
    </source>
</evidence>
<keyword evidence="5" id="KW-0808">Transferase</keyword>
<dbReference type="AlphaFoldDB" id="A0AA49FJD3"/>
<dbReference type="KEGG" id="npv:OHM77_08290"/>
<evidence type="ECO:0000259" key="8">
    <source>
        <dbReference type="PROSITE" id="PS51096"/>
    </source>
</evidence>
<dbReference type="PROSITE" id="PS51096">
    <property type="entry name" value="PTS_EIIA_TYPE_4"/>
    <property type="match status" value="1"/>
</dbReference>
<dbReference type="GO" id="GO:0005737">
    <property type="term" value="C:cytoplasm"/>
    <property type="evidence" value="ECO:0007669"/>
    <property type="project" value="UniProtKB-SubCell"/>
</dbReference>
<evidence type="ECO:0000256" key="5">
    <source>
        <dbReference type="ARBA" id="ARBA00022679"/>
    </source>
</evidence>
<feature type="domain" description="PTS EIIA type-4" evidence="8">
    <location>
        <begin position="1"/>
        <end position="123"/>
    </location>
</feature>
<keyword evidence="2" id="KW-0813">Transport</keyword>
<gene>
    <name evidence="9" type="ORF">OHM77_08290</name>
</gene>